<dbReference type="PANTHER" id="PTHR42714">
    <property type="entry name" value="TRNA MODIFICATION GTPASE GTPBP3"/>
    <property type="match status" value="1"/>
</dbReference>
<evidence type="ECO:0000256" key="5">
    <source>
        <dbReference type="ARBA" id="ARBA00023134"/>
    </source>
</evidence>
<accession>G3BC78</accession>
<comment type="similarity">
    <text evidence="2 6">Belongs to the TRAFAC class TrmE-Era-EngA-EngB-Septin-like GTPase superfamily. TrmE GTPase family.</text>
</comment>
<evidence type="ECO:0000259" key="7">
    <source>
        <dbReference type="PROSITE" id="PS51709"/>
    </source>
</evidence>
<gene>
    <name evidence="8" type="ORF">CANTEDRAFT_131996</name>
</gene>
<dbReference type="eggNOG" id="KOG1191">
    <property type="taxonomic scope" value="Eukaryota"/>
</dbReference>
<dbReference type="FunFam" id="3.30.1360.120:FF:000007">
    <property type="entry name" value="tRNA modification GTPase GTPBP3, mitochondrial"/>
    <property type="match status" value="1"/>
</dbReference>
<dbReference type="GO" id="GO:0005525">
    <property type="term" value="F:GTP binding"/>
    <property type="evidence" value="ECO:0007669"/>
    <property type="project" value="UniProtKB-KW"/>
</dbReference>
<sequence>MDYTPTIYALSTPLSRSAIGVIRVSGSQSEYVFQQLTKTTTTPQHRISSLRQIRSPRTGIILDEALTLFFKGPNSYTGENSLELHVHGGVAIIQSVLKEIKHLHNPGAGINIRYADPGEFSQRAFMNGRADLTELEGIREMIDAETESQRVSALSSMTGKNKQLFMEWRLKVLNNIALLTTVIDFGEDHDIDEVGQLVEDVNSNIQELRLQIFEFLKKTERSQILLKGIQMTLLGPPNAGKSSLLNALANKDAAIVSSIAGTTRDAIDIPLDISGYKVVAGDTAGVRDIDLADEIEAEGIRRAKSRSLGSDIALVVLPMGKEFGNTGDDFFSHIEELKASNAQIVGVLNKEDLASGSEKMEFVSQFAELLPKSPIFPVSCKTGEGINNLLDHLTGTFQEITSSGNSDPVSISERVKDLLVKDVLYGFDEFERWKDADDVVLASECLRQSVEGIGKITGEAIGVEEILGVVFSSFCIGK</sequence>
<evidence type="ECO:0000256" key="3">
    <source>
        <dbReference type="ARBA" id="ARBA00022694"/>
    </source>
</evidence>
<keyword evidence="4 6" id="KW-0547">Nucleotide-binding</keyword>
<proteinExistence type="inferred from homology"/>
<keyword evidence="5 6" id="KW-0342">GTP-binding</keyword>
<reference evidence="8 9" key="1">
    <citation type="journal article" date="2011" name="Proc. Natl. Acad. Sci. U.S.A.">
        <title>Comparative genomics of xylose-fermenting fungi for enhanced biofuel production.</title>
        <authorList>
            <person name="Wohlbach D.J."/>
            <person name="Kuo A."/>
            <person name="Sato T.K."/>
            <person name="Potts K.M."/>
            <person name="Salamov A.A."/>
            <person name="LaButti K.M."/>
            <person name="Sun H."/>
            <person name="Clum A."/>
            <person name="Pangilinan J.L."/>
            <person name="Lindquist E.A."/>
            <person name="Lucas S."/>
            <person name="Lapidus A."/>
            <person name="Jin M."/>
            <person name="Gunawan C."/>
            <person name="Balan V."/>
            <person name="Dale B.E."/>
            <person name="Jeffries T.W."/>
            <person name="Zinkel R."/>
            <person name="Barry K.W."/>
            <person name="Grigoriev I.V."/>
            <person name="Gasch A.P."/>
        </authorList>
    </citation>
    <scope>NUCLEOTIDE SEQUENCE [LARGE SCALE GENOMIC DNA]</scope>
    <source>
        <strain evidence="9">ATCC 10573 / BCRC 21748 / CBS 615 / JCM 9827 / NBRC 10315 / NRRL Y-1498 / VKM Y-70</strain>
    </source>
</reference>
<dbReference type="PANTHER" id="PTHR42714:SF2">
    <property type="entry name" value="TRNA MODIFICATION GTPASE GTPBP3, MITOCHONDRIAL"/>
    <property type="match status" value="1"/>
</dbReference>
<evidence type="ECO:0000256" key="4">
    <source>
        <dbReference type="ARBA" id="ARBA00022741"/>
    </source>
</evidence>
<evidence type="ECO:0000313" key="8">
    <source>
        <dbReference type="EMBL" id="EGV60137.1"/>
    </source>
</evidence>
<dbReference type="InterPro" id="IPR027368">
    <property type="entry name" value="MnmE_dom2"/>
</dbReference>
<dbReference type="GO" id="GO:0003924">
    <property type="term" value="F:GTPase activity"/>
    <property type="evidence" value="ECO:0007669"/>
    <property type="project" value="InterPro"/>
</dbReference>
<evidence type="ECO:0000256" key="6">
    <source>
        <dbReference type="RuleBase" id="RU003313"/>
    </source>
</evidence>
<dbReference type="InterPro" id="IPR004520">
    <property type="entry name" value="GTPase_MnmE"/>
</dbReference>
<dbReference type="GO" id="GO:0030488">
    <property type="term" value="P:tRNA methylation"/>
    <property type="evidence" value="ECO:0007669"/>
    <property type="project" value="TreeGrafter"/>
</dbReference>
<dbReference type="InterPro" id="IPR027266">
    <property type="entry name" value="TrmE/GcvT-like"/>
</dbReference>
<dbReference type="NCBIfam" id="TIGR00231">
    <property type="entry name" value="small_GTP"/>
    <property type="match status" value="1"/>
</dbReference>
<dbReference type="CDD" id="cd14858">
    <property type="entry name" value="TrmE_N"/>
    <property type="match status" value="1"/>
</dbReference>
<dbReference type="AlphaFoldDB" id="G3BC78"/>
<keyword evidence="9" id="KW-1185">Reference proteome</keyword>
<dbReference type="InterPro" id="IPR031168">
    <property type="entry name" value="G_TrmE"/>
</dbReference>
<dbReference type="HOGENOM" id="CLU_019624_3_1_1"/>
<dbReference type="InterPro" id="IPR027417">
    <property type="entry name" value="P-loop_NTPase"/>
</dbReference>
<dbReference type="STRING" id="590646.G3BC78"/>
<dbReference type="EMBL" id="GL996528">
    <property type="protein sequence ID" value="EGV60137.1"/>
    <property type="molecule type" value="Genomic_DNA"/>
</dbReference>
<evidence type="ECO:0000256" key="1">
    <source>
        <dbReference type="ARBA" id="ARBA00004173"/>
    </source>
</evidence>
<dbReference type="GO" id="GO:0005739">
    <property type="term" value="C:mitochondrion"/>
    <property type="evidence" value="ECO:0007669"/>
    <property type="project" value="UniProtKB-SubCell"/>
</dbReference>
<dbReference type="Pfam" id="PF12631">
    <property type="entry name" value="MnmE_helical"/>
    <property type="match status" value="1"/>
</dbReference>
<dbReference type="Gene3D" id="3.30.1360.120">
    <property type="entry name" value="Probable tRNA modification gtpase trme, domain 1"/>
    <property type="match status" value="1"/>
</dbReference>
<dbReference type="Gene3D" id="1.20.120.430">
    <property type="entry name" value="tRNA modification GTPase MnmE domain 2"/>
    <property type="match status" value="1"/>
</dbReference>
<dbReference type="Proteomes" id="UP000000707">
    <property type="component" value="Unassembled WGS sequence"/>
</dbReference>
<dbReference type="SUPFAM" id="SSF52540">
    <property type="entry name" value="P-loop containing nucleoside triphosphate hydrolases"/>
    <property type="match status" value="1"/>
</dbReference>
<dbReference type="Pfam" id="PF10396">
    <property type="entry name" value="TrmE_N"/>
    <property type="match status" value="1"/>
</dbReference>
<organism evidence="9">
    <name type="scientific">Candida tenuis (strain ATCC 10573 / BCRC 21748 / CBS 615 / JCM 9827 / NBRC 10315 / NRRL Y-1498 / VKM Y-70)</name>
    <name type="common">Yeast</name>
    <name type="synonym">Yamadazyma tenuis</name>
    <dbReference type="NCBI Taxonomy" id="590646"/>
    <lineage>
        <taxon>Eukaryota</taxon>
        <taxon>Fungi</taxon>
        <taxon>Dikarya</taxon>
        <taxon>Ascomycota</taxon>
        <taxon>Saccharomycotina</taxon>
        <taxon>Pichiomycetes</taxon>
        <taxon>Debaryomycetaceae</taxon>
        <taxon>Yamadazyma</taxon>
    </lineage>
</organism>
<feature type="domain" description="TrmE-type G" evidence="7">
    <location>
        <begin position="228"/>
        <end position="398"/>
    </location>
</feature>
<comment type="subcellular location">
    <subcellularLocation>
        <location evidence="1">Mitochondrion</location>
    </subcellularLocation>
</comment>
<dbReference type="InterPro" id="IPR005225">
    <property type="entry name" value="Small_GTP-bd"/>
</dbReference>
<dbReference type="Gene3D" id="3.40.50.300">
    <property type="entry name" value="P-loop containing nucleotide triphosphate hydrolases"/>
    <property type="match status" value="1"/>
</dbReference>
<dbReference type="InterPro" id="IPR006073">
    <property type="entry name" value="GTP-bd"/>
</dbReference>
<dbReference type="CDD" id="cd04164">
    <property type="entry name" value="trmE"/>
    <property type="match status" value="1"/>
</dbReference>
<dbReference type="GO" id="GO:0002098">
    <property type="term" value="P:tRNA wobble uridine modification"/>
    <property type="evidence" value="ECO:0007669"/>
    <property type="project" value="TreeGrafter"/>
</dbReference>
<keyword evidence="3 6" id="KW-0819">tRNA processing</keyword>
<evidence type="ECO:0000256" key="2">
    <source>
        <dbReference type="ARBA" id="ARBA00011043"/>
    </source>
</evidence>
<name>G3BC78_CANTC</name>
<protein>
    <submittedName>
        <fullName evidence="8">tRNA modification GTPase TrmE</fullName>
    </submittedName>
</protein>
<evidence type="ECO:0000313" key="9">
    <source>
        <dbReference type="Proteomes" id="UP000000707"/>
    </source>
</evidence>
<dbReference type="HAMAP" id="MF_00379">
    <property type="entry name" value="GTPase_MnmE"/>
    <property type="match status" value="1"/>
</dbReference>
<dbReference type="NCBIfam" id="NF003661">
    <property type="entry name" value="PRK05291.1-3"/>
    <property type="match status" value="1"/>
</dbReference>
<dbReference type="PROSITE" id="PS51709">
    <property type="entry name" value="G_TRME"/>
    <property type="match status" value="1"/>
</dbReference>
<dbReference type="InterPro" id="IPR025867">
    <property type="entry name" value="MnmE_helical"/>
</dbReference>
<dbReference type="NCBIfam" id="TIGR00450">
    <property type="entry name" value="mnmE_trmE_thdF"/>
    <property type="match status" value="1"/>
</dbReference>
<dbReference type="Pfam" id="PF01926">
    <property type="entry name" value="MMR_HSR1"/>
    <property type="match status" value="1"/>
</dbReference>
<dbReference type="InterPro" id="IPR018948">
    <property type="entry name" value="GTP-bd_TrmE_N"/>
</dbReference>